<dbReference type="PANTHER" id="PTHR35525">
    <property type="entry name" value="BLL6575 PROTEIN"/>
    <property type="match status" value="1"/>
</dbReference>
<dbReference type="SUPFAM" id="SSF160904">
    <property type="entry name" value="Jann2411-like"/>
    <property type="match status" value="1"/>
</dbReference>
<dbReference type="InterPro" id="IPR023286">
    <property type="entry name" value="ABATE_dom_sf"/>
</dbReference>
<dbReference type="Pfam" id="PF07336">
    <property type="entry name" value="ABATE"/>
    <property type="match status" value="1"/>
</dbReference>
<dbReference type="EMBL" id="JANIID010000038">
    <property type="protein sequence ID" value="MCQ8774127.1"/>
    <property type="molecule type" value="Genomic_DNA"/>
</dbReference>
<keyword evidence="3" id="KW-1185">Reference proteome</keyword>
<evidence type="ECO:0000259" key="1">
    <source>
        <dbReference type="Pfam" id="PF11706"/>
    </source>
</evidence>
<evidence type="ECO:0000313" key="3">
    <source>
        <dbReference type="Proteomes" id="UP001142374"/>
    </source>
</evidence>
<reference evidence="2" key="1">
    <citation type="submission" date="2022-06" db="EMBL/GenBank/DDBJ databases">
        <title>WGS of actinobacteria.</title>
        <authorList>
            <person name="Thawai C."/>
        </authorList>
    </citation>
    <scope>NUCLEOTIDE SEQUENCE</scope>
    <source>
        <strain evidence="2">AA8</strain>
    </source>
</reference>
<protein>
    <submittedName>
        <fullName evidence="2">CGNR zinc finger domain-containing protein</fullName>
    </submittedName>
</protein>
<dbReference type="PANTHER" id="PTHR35525:SF3">
    <property type="entry name" value="BLL6575 PROTEIN"/>
    <property type="match status" value="1"/>
</dbReference>
<dbReference type="Proteomes" id="UP001142374">
    <property type="component" value="Unassembled WGS sequence"/>
</dbReference>
<sequence length="188" mass="20799">MTHEDDRLAFRFDCGAGWLNLLATRGRHFSADPVERLATPERLAEWLDRSELTPARPPGTADLRQAHALRETLRPLALAVAEGQPPPAAAVGELTRFLGEERDPVRLVAADRLLREPPATTGEALARIARQAADHLTGPERRTLAVCPEHDCRGVFANPTGRRRWCPSPACASRGRVRALRERRRAGE</sequence>
<dbReference type="Gene3D" id="1.10.3300.10">
    <property type="entry name" value="Jann2411-like domain"/>
    <property type="match status" value="1"/>
</dbReference>
<evidence type="ECO:0000313" key="2">
    <source>
        <dbReference type="EMBL" id="MCQ8774127.1"/>
    </source>
</evidence>
<name>A0A9X2LNI8_9ACTN</name>
<comment type="caution">
    <text evidence="2">The sequence shown here is derived from an EMBL/GenBank/DDBJ whole genome shotgun (WGS) entry which is preliminary data.</text>
</comment>
<dbReference type="Pfam" id="PF11706">
    <property type="entry name" value="zf-CGNR"/>
    <property type="match status" value="1"/>
</dbReference>
<feature type="domain" description="Zinc finger CGNR" evidence="1">
    <location>
        <begin position="144"/>
        <end position="184"/>
    </location>
</feature>
<proteinExistence type="predicted"/>
<dbReference type="AlphaFoldDB" id="A0A9X2LNI8"/>
<accession>A0A9X2LNI8</accession>
<dbReference type="RefSeq" id="WP_168090930.1">
    <property type="nucleotide sequence ID" value="NZ_JAATER010000008.1"/>
</dbReference>
<organism evidence="2 3">
    <name type="scientific">Streptomyces telluris</name>
    <dbReference type="NCBI Taxonomy" id="2720021"/>
    <lineage>
        <taxon>Bacteria</taxon>
        <taxon>Bacillati</taxon>
        <taxon>Actinomycetota</taxon>
        <taxon>Actinomycetes</taxon>
        <taxon>Kitasatosporales</taxon>
        <taxon>Streptomycetaceae</taxon>
        <taxon>Streptomyces</taxon>
    </lineage>
</organism>
<gene>
    <name evidence="2" type="ORF">NQU55_30840</name>
</gene>
<dbReference type="InterPro" id="IPR021005">
    <property type="entry name" value="Znf_CGNR"/>
</dbReference>
<dbReference type="InterPro" id="IPR010852">
    <property type="entry name" value="ABATE"/>
</dbReference>